<sequence>MDKLIAWFAKNPVAANLLMVGLLAAGFLGYANVEREVFPIFEANRVEVNVPWPGAAPQEVEEQVVIRIEEALKDLDNIDRVNSFAAEGFGQVRVDALGQVDMAEFVNDVKLRVDSINSMPRDIEPPQVRQAIYRDEMMRLAVHGNVGEKRLTDMAEEIRDEVAALPNISIVELFGARSEEVSIELSEDAMRRYGLNFDEVARVIRANSINLSSGSVRTSTGDVQLRARNLANNQQDFDEIILRQSEDGGLVRLGDVAKVIDGYEENEILATLNGEPAVLVQVMTMDSMDIVAASESMHKWLEERQKNMPEGISLTLWWDSADVYKNRMDTITWAAFSGLILVFMVLILTLRPQVALWVTVGIGVAFIGTMGFLPVYDVSLNVLSTFAFLLVLGIVVDDAIVVGESIHHHGSDHGGGMESAIEGTRAVAKPVIFAVLTTIVAFMPWMFLSGDDVQITRMLSIVITAALVISLVEAFLILPAHLRKLHPRKNLHGLARTQQKIAHTLVTFANTTYRGWIETAIKYRGLTIATFVSLFIISVGVFATGWVKFSFNPEIESDQVIINVEMPSGSPYSRALEVLDQLQKAEKQLEAEVNSNAEGGKGELIENWYTRSRRDSVIAIVKLAPPEVRQLSAKDTAKRLSELVGEIPDAESVSVEYTFNNGGQRINYSLQHKDLDTLREAVAELEMQLQSYDAIFFVRNNMQGSADELRLSLLPGAEKLGVDLASVSRQVRQAYYGEEVQRLPRANGDVRVMLRYPRSARHSLDSLDDFRIRTADGRELPLFSVAEVEYAPGIKRINRRDGRRSAYIDAELSGDVRKDIMDDMEENFLKDWKARYPGLLVNKAGQAEGEAQFMKEISSLYTMALFAMYALLAIAFKSYFKPIIIMTAIPFGFMGAVYGHLIFDTSMALFSYFGIGAAAGVVVNDNLVLMDYIGKLRARGMSVRDAVIAGGVNRFRPILLTSITTFIGLMPMLAERSTQAQFLHPAVIALAFGVLFALFVSLLLVPALYSLGASIKAGVLSWFGIHYSIHGEQDKDIEKSDEALSKA</sequence>
<evidence type="ECO:0000313" key="2">
    <source>
        <dbReference type="EMBL" id="MBB6520860.1"/>
    </source>
</evidence>
<dbReference type="SUPFAM" id="SSF82714">
    <property type="entry name" value="Multidrug efflux transporter AcrB TolC docking domain, DN and DC subdomains"/>
    <property type="match status" value="2"/>
</dbReference>
<feature type="transmembrane region" description="Helical" evidence="1">
    <location>
        <begin position="526"/>
        <end position="547"/>
    </location>
</feature>
<feature type="transmembrane region" description="Helical" evidence="1">
    <location>
        <begin position="427"/>
        <end position="447"/>
    </location>
</feature>
<feature type="transmembrane region" description="Helical" evidence="1">
    <location>
        <begin position="330"/>
        <end position="348"/>
    </location>
</feature>
<dbReference type="RefSeq" id="WP_166850074.1">
    <property type="nucleotide sequence ID" value="NZ_JAAONY010000001.1"/>
</dbReference>
<dbReference type="Gene3D" id="3.30.70.1320">
    <property type="entry name" value="Multidrug efflux transporter AcrB pore domain like"/>
    <property type="match status" value="1"/>
</dbReference>
<feature type="transmembrane region" description="Helical" evidence="1">
    <location>
        <begin position="858"/>
        <end position="876"/>
    </location>
</feature>
<keyword evidence="1" id="KW-0812">Transmembrane</keyword>
<protein>
    <submittedName>
        <fullName evidence="2">Multidrug efflux pump subunit AcrB</fullName>
    </submittedName>
</protein>
<dbReference type="GO" id="GO:0042910">
    <property type="term" value="F:xenobiotic transmembrane transporter activity"/>
    <property type="evidence" value="ECO:0007669"/>
    <property type="project" value="TreeGrafter"/>
</dbReference>
<feature type="transmembrane region" description="Helical" evidence="1">
    <location>
        <begin position="382"/>
        <end position="406"/>
    </location>
</feature>
<feature type="transmembrane region" description="Helical" evidence="1">
    <location>
        <begin position="883"/>
        <end position="903"/>
    </location>
</feature>
<dbReference type="SUPFAM" id="SSF82693">
    <property type="entry name" value="Multidrug efflux transporter AcrB pore domain, PN1, PN2, PC1 and PC2 subdomains"/>
    <property type="match status" value="3"/>
</dbReference>
<feature type="transmembrane region" description="Helical" evidence="1">
    <location>
        <begin position="12"/>
        <end position="31"/>
    </location>
</feature>
<dbReference type="Gene3D" id="3.30.70.1430">
    <property type="entry name" value="Multidrug efflux transporter AcrB pore domain"/>
    <property type="match status" value="2"/>
</dbReference>
<dbReference type="Gene3D" id="3.30.2090.10">
    <property type="entry name" value="Multidrug efflux transporter AcrB TolC docking domain, DN and DC subdomains"/>
    <property type="match status" value="2"/>
</dbReference>
<dbReference type="PANTHER" id="PTHR32063:SF33">
    <property type="entry name" value="RND SUPERFAMILY EFFLUX PUMP PERMEASE COMPONENT"/>
    <property type="match status" value="1"/>
</dbReference>
<dbReference type="Gene3D" id="1.20.1640.10">
    <property type="entry name" value="Multidrug efflux transporter AcrB transmembrane domain"/>
    <property type="match status" value="2"/>
</dbReference>
<name>A0A7X0MV98_9GAMM</name>
<feature type="transmembrane region" description="Helical" evidence="1">
    <location>
        <begin position="955"/>
        <end position="974"/>
    </location>
</feature>
<comment type="caution">
    <text evidence="2">The sequence shown here is derived from an EMBL/GenBank/DDBJ whole genome shotgun (WGS) entry which is preliminary data.</text>
</comment>
<dbReference type="EMBL" id="JACHHT010000001">
    <property type="protein sequence ID" value="MBB6520860.1"/>
    <property type="molecule type" value="Genomic_DNA"/>
</dbReference>
<evidence type="ECO:0000313" key="3">
    <source>
        <dbReference type="Proteomes" id="UP000528457"/>
    </source>
</evidence>
<dbReference type="PRINTS" id="PR00702">
    <property type="entry name" value="ACRIFLAVINRP"/>
</dbReference>
<proteinExistence type="predicted"/>
<feature type="transmembrane region" description="Helical" evidence="1">
    <location>
        <begin position="355"/>
        <end position="376"/>
    </location>
</feature>
<gene>
    <name evidence="2" type="ORF">HNR48_001138</name>
</gene>
<feature type="transmembrane region" description="Helical" evidence="1">
    <location>
        <begin position="986"/>
        <end position="1009"/>
    </location>
</feature>
<accession>A0A7X0MV98</accession>
<dbReference type="InParanoid" id="A0A7X0MV98"/>
<dbReference type="InterPro" id="IPR001036">
    <property type="entry name" value="Acrflvin-R"/>
</dbReference>
<dbReference type="Proteomes" id="UP000528457">
    <property type="component" value="Unassembled WGS sequence"/>
</dbReference>
<feature type="transmembrane region" description="Helical" evidence="1">
    <location>
        <begin position="459"/>
        <end position="482"/>
    </location>
</feature>
<dbReference type="AlphaFoldDB" id="A0A7X0MV98"/>
<keyword evidence="1" id="KW-0472">Membrane</keyword>
<keyword evidence="3" id="KW-1185">Reference proteome</keyword>
<dbReference type="Pfam" id="PF00873">
    <property type="entry name" value="ACR_tran"/>
    <property type="match status" value="1"/>
</dbReference>
<evidence type="ECO:0000256" key="1">
    <source>
        <dbReference type="SAM" id="Phobius"/>
    </source>
</evidence>
<dbReference type="InterPro" id="IPR027463">
    <property type="entry name" value="AcrB_DN_DC_subdom"/>
</dbReference>
<dbReference type="Gene3D" id="3.30.70.1440">
    <property type="entry name" value="Multidrug efflux transporter AcrB pore domain"/>
    <property type="match status" value="1"/>
</dbReference>
<feature type="transmembrane region" description="Helical" evidence="1">
    <location>
        <begin position="909"/>
        <end position="934"/>
    </location>
</feature>
<dbReference type="GO" id="GO:0005886">
    <property type="term" value="C:plasma membrane"/>
    <property type="evidence" value="ECO:0007669"/>
    <property type="project" value="TreeGrafter"/>
</dbReference>
<dbReference type="PANTHER" id="PTHR32063">
    <property type="match status" value="1"/>
</dbReference>
<reference evidence="2 3" key="1">
    <citation type="submission" date="2020-08" db="EMBL/GenBank/DDBJ databases">
        <title>Genomic Encyclopedia of Type Strains, Phase IV (KMG-IV): sequencing the most valuable type-strain genomes for metagenomic binning, comparative biology and taxonomic classification.</title>
        <authorList>
            <person name="Goeker M."/>
        </authorList>
    </citation>
    <scope>NUCLEOTIDE SEQUENCE [LARGE SCALE GENOMIC DNA]</scope>
    <source>
        <strain evidence="2 3">DSM 22368</strain>
    </source>
</reference>
<organism evidence="2 3">
    <name type="scientific">Pseudoteredinibacter isoporae</name>
    <dbReference type="NCBI Taxonomy" id="570281"/>
    <lineage>
        <taxon>Bacteria</taxon>
        <taxon>Pseudomonadati</taxon>
        <taxon>Pseudomonadota</taxon>
        <taxon>Gammaproteobacteria</taxon>
        <taxon>Cellvibrionales</taxon>
        <taxon>Cellvibrionaceae</taxon>
        <taxon>Pseudoteredinibacter</taxon>
    </lineage>
</organism>
<keyword evidence="1" id="KW-1133">Transmembrane helix</keyword>
<dbReference type="SUPFAM" id="SSF82866">
    <property type="entry name" value="Multidrug efflux transporter AcrB transmembrane domain"/>
    <property type="match status" value="2"/>
</dbReference>